<keyword evidence="1" id="KW-1185">Reference proteome</keyword>
<reference evidence="2" key="1">
    <citation type="submission" date="2016-11" db="UniProtKB">
        <authorList>
            <consortium name="WormBaseParasite"/>
        </authorList>
    </citation>
    <scope>IDENTIFICATION</scope>
</reference>
<accession>A0A1I8F650</accession>
<organism evidence="1 2">
    <name type="scientific">Macrostomum lignano</name>
    <dbReference type="NCBI Taxonomy" id="282301"/>
    <lineage>
        <taxon>Eukaryota</taxon>
        <taxon>Metazoa</taxon>
        <taxon>Spiralia</taxon>
        <taxon>Lophotrochozoa</taxon>
        <taxon>Platyhelminthes</taxon>
        <taxon>Rhabditophora</taxon>
        <taxon>Macrostomorpha</taxon>
        <taxon>Macrostomida</taxon>
        <taxon>Macrostomidae</taxon>
        <taxon>Macrostomum</taxon>
    </lineage>
</organism>
<protein>
    <submittedName>
        <fullName evidence="2">Laminin N-terminal domain-containing protein</fullName>
    </submittedName>
</protein>
<dbReference type="Proteomes" id="UP000095280">
    <property type="component" value="Unplaced"/>
</dbReference>
<sequence length="68" mass="7811">MVIHVSRPYQVDCYHQIVVLLPSAALTRSRYWSRHPANKVGQRWCRCTEPARTSPDCTVLVIDGPDYP</sequence>
<name>A0A1I8F650_9PLAT</name>
<dbReference type="AlphaFoldDB" id="A0A1I8F650"/>
<evidence type="ECO:0000313" key="2">
    <source>
        <dbReference type="WBParaSite" id="maker-unitig_20688-snap-gene-0.5-mRNA-1"/>
    </source>
</evidence>
<proteinExistence type="predicted"/>
<dbReference type="WBParaSite" id="maker-unitig_20688-snap-gene-0.5-mRNA-1">
    <property type="protein sequence ID" value="maker-unitig_20688-snap-gene-0.5-mRNA-1"/>
    <property type="gene ID" value="maker-unitig_20688-snap-gene-0.5"/>
</dbReference>
<evidence type="ECO:0000313" key="1">
    <source>
        <dbReference type="Proteomes" id="UP000095280"/>
    </source>
</evidence>